<evidence type="ECO:0000313" key="2">
    <source>
        <dbReference type="Proteomes" id="UP000694044"/>
    </source>
</evidence>
<sequence>MVASGADENTPVDAATTQVVVEDVAKVEHEPVVGEKRREREEDVASLVPTVDEVSEVAVAAADAGNSPDSQATQDHEMHDVVADMKEAVGVDVAFDAAAAAAAVVPPPEPLKTDSATPVQDAVVAAAAAGVGADPNANVKFDSKRMARVSFNSWFDFDSYFEMYMQETFQPFRMRSSCSVEAYRRNQQKVMLNNKSSRGRRAEFPDEAIHHHRIYMCTHAMKARCRGANTRPGQKYRGIGCMAKINVKITPADNPSKYMVIVTDQVVSHNHPVSREIYEAYPDVLLKMMRRSQLSQSMLGHPPPPKFETPQQTQKYERAMNTFQSVAETMARLSDEDYEAQLGQLQRLYTPATEQDQTV</sequence>
<evidence type="ECO:0008006" key="3">
    <source>
        <dbReference type="Google" id="ProtNLM"/>
    </source>
</evidence>
<evidence type="ECO:0000313" key="1">
    <source>
        <dbReference type="EMBL" id="KAG7390514.1"/>
    </source>
</evidence>
<comment type="caution">
    <text evidence="1">The sequence shown here is derived from an EMBL/GenBank/DDBJ whole genome shotgun (WGS) entry which is preliminary data.</text>
</comment>
<dbReference type="PANTHER" id="PTHR31569">
    <property type="entry name" value="SWIM-TYPE DOMAIN-CONTAINING PROTEIN"/>
    <property type="match status" value="1"/>
</dbReference>
<proteinExistence type="predicted"/>
<dbReference type="EMBL" id="JAGDFM010000031">
    <property type="protein sequence ID" value="KAG7390514.1"/>
    <property type="molecule type" value="Genomic_DNA"/>
</dbReference>
<name>A0A8T1WDY2_9STRA</name>
<protein>
    <recommendedName>
        <fullName evidence="3">FAR1 domain-containing protein</fullName>
    </recommendedName>
</protein>
<organism evidence="1 2">
    <name type="scientific">Phytophthora pseudosyringae</name>
    <dbReference type="NCBI Taxonomy" id="221518"/>
    <lineage>
        <taxon>Eukaryota</taxon>
        <taxon>Sar</taxon>
        <taxon>Stramenopiles</taxon>
        <taxon>Oomycota</taxon>
        <taxon>Peronosporomycetes</taxon>
        <taxon>Peronosporales</taxon>
        <taxon>Peronosporaceae</taxon>
        <taxon>Phytophthora</taxon>
    </lineage>
</organism>
<dbReference type="OrthoDB" id="160487at2759"/>
<dbReference type="AlphaFoldDB" id="A0A8T1WDY2"/>
<dbReference type="InterPro" id="IPR052579">
    <property type="entry name" value="Zinc_finger_SWIM"/>
</dbReference>
<accession>A0A8T1WDY2</accession>
<dbReference type="PANTHER" id="PTHR31569:SF4">
    <property type="entry name" value="SWIM-TYPE DOMAIN-CONTAINING PROTEIN"/>
    <property type="match status" value="1"/>
</dbReference>
<gene>
    <name evidence="1" type="ORF">PHYPSEUDO_007740</name>
</gene>
<keyword evidence="2" id="KW-1185">Reference proteome</keyword>
<reference evidence="1" key="1">
    <citation type="submission" date="2021-02" db="EMBL/GenBank/DDBJ databases">
        <authorList>
            <person name="Palmer J.M."/>
        </authorList>
    </citation>
    <scope>NUCLEOTIDE SEQUENCE</scope>
    <source>
        <strain evidence="1">SCRP734</strain>
    </source>
</reference>
<dbReference type="Proteomes" id="UP000694044">
    <property type="component" value="Unassembled WGS sequence"/>
</dbReference>